<evidence type="ECO:0000256" key="1">
    <source>
        <dbReference type="SAM" id="Phobius"/>
    </source>
</evidence>
<dbReference type="GO" id="GO:0008233">
    <property type="term" value="F:peptidase activity"/>
    <property type="evidence" value="ECO:0007669"/>
    <property type="project" value="UniProtKB-KW"/>
</dbReference>
<dbReference type="PANTHER" id="PTHR36435">
    <property type="entry name" value="SLR1288 PROTEIN"/>
    <property type="match status" value="1"/>
</dbReference>
<dbReference type="GO" id="GO:0006508">
    <property type="term" value="P:proteolysis"/>
    <property type="evidence" value="ECO:0007669"/>
    <property type="project" value="UniProtKB-KW"/>
</dbReference>
<feature type="transmembrane region" description="Helical" evidence="1">
    <location>
        <begin position="88"/>
        <end position="104"/>
    </location>
</feature>
<proteinExistence type="predicted"/>
<name>A0ABS4FYM2_9BACL</name>
<feature type="transmembrane region" description="Helical" evidence="1">
    <location>
        <begin position="116"/>
        <end position="135"/>
    </location>
</feature>
<feature type="transmembrane region" description="Helical" evidence="1">
    <location>
        <begin position="177"/>
        <end position="195"/>
    </location>
</feature>
<keyword evidence="4" id="KW-1185">Reference proteome</keyword>
<dbReference type="RefSeq" id="WP_210091249.1">
    <property type="nucleotide sequence ID" value="NZ_JAGGKG010000031.1"/>
</dbReference>
<dbReference type="Pfam" id="PF02517">
    <property type="entry name" value="Rce1-like"/>
    <property type="match status" value="1"/>
</dbReference>
<evidence type="ECO:0000259" key="2">
    <source>
        <dbReference type="Pfam" id="PF02517"/>
    </source>
</evidence>
<feature type="transmembrane region" description="Helical" evidence="1">
    <location>
        <begin position="20"/>
        <end position="43"/>
    </location>
</feature>
<feature type="transmembrane region" description="Helical" evidence="1">
    <location>
        <begin position="223"/>
        <end position="243"/>
    </location>
</feature>
<organism evidence="3 4">
    <name type="scientific">Paenibacillus turicensis</name>
    <dbReference type="NCBI Taxonomy" id="160487"/>
    <lineage>
        <taxon>Bacteria</taxon>
        <taxon>Bacillati</taxon>
        <taxon>Bacillota</taxon>
        <taxon>Bacilli</taxon>
        <taxon>Bacillales</taxon>
        <taxon>Paenibacillaceae</taxon>
        <taxon>Paenibacillus</taxon>
    </lineage>
</organism>
<sequence length="252" mass="28256">MKNTNTTTTTVKLKKPMNIYLKIILIELLVIFFYTANGAYVSITQPDNPVLQFIGLIPLAIGLIIYVLRGQRWKDLYLDSKIKSPKDILVYAPLLIVLMIIFIGNEGLNLTSIPNLLLMLIIQICVIGVIEEIMFRGIMLKALEGKGTTVAVLISSVFFGITHALQLMGGQSLEDTILQIIYAFVLGAVLALLVLHKHTLIATIIFHGVHNFLNFMAKTERTASILDYIIVAILVVYMIWLFIKVRQTRSII</sequence>
<evidence type="ECO:0000313" key="3">
    <source>
        <dbReference type="EMBL" id="MBP1907673.1"/>
    </source>
</evidence>
<dbReference type="InterPro" id="IPR003675">
    <property type="entry name" value="Rce1/LyrA-like_dom"/>
</dbReference>
<accession>A0ABS4FYM2</accession>
<dbReference type="EMBL" id="JAGGKG010000031">
    <property type="protein sequence ID" value="MBP1907673.1"/>
    <property type="molecule type" value="Genomic_DNA"/>
</dbReference>
<feature type="transmembrane region" description="Helical" evidence="1">
    <location>
        <begin position="49"/>
        <end position="68"/>
    </location>
</feature>
<evidence type="ECO:0000313" key="4">
    <source>
        <dbReference type="Proteomes" id="UP001519272"/>
    </source>
</evidence>
<reference evidence="3 4" key="1">
    <citation type="submission" date="2021-03" db="EMBL/GenBank/DDBJ databases">
        <title>Genomic Encyclopedia of Type Strains, Phase IV (KMG-IV): sequencing the most valuable type-strain genomes for metagenomic binning, comparative biology and taxonomic classification.</title>
        <authorList>
            <person name="Goeker M."/>
        </authorList>
    </citation>
    <scope>NUCLEOTIDE SEQUENCE [LARGE SCALE GENOMIC DNA]</scope>
    <source>
        <strain evidence="3 4">DSM 14349</strain>
    </source>
</reference>
<feature type="domain" description="CAAX prenyl protease 2/Lysostaphin resistance protein A-like" evidence="2">
    <location>
        <begin position="115"/>
        <end position="213"/>
    </location>
</feature>
<keyword evidence="3" id="KW-0378">Hydrolase</keyword>
<keyword evidence="1" id="KW-0472">Membrane</keyword>
<keyword evidence="3" id="KW-0645">Protease</keyword>
<dbReference type="InterPro" id="IPR052710">
    <property type="entry name" value="CAAX_protease"/>
</dbReference>
<dbReference type="PANTHER" id="PTHR36435:SF1">
    <property type="entry name" value="CAAX AMINO TERMINAL PROTEASE FAMILY PROTEIN"/>
    <property type="match status" value="1"/>
</dbReference>
<gene>
    <name evidence="3" type="ORF">J2Z32_004354</name>
</gene>
<keyword evidence="1" id="KW-1133">Transmembrane helix</keyword>
<feature type="transmembrane region" description="Helical" evidence="1">
    <location>
        <begin position="147"/>
        <end position="165"/>
    </location>
</feature>
<protein>
    <submittedName>
        <fullName evidence="3">Membrane protease YdiL (CAAX protease family)</fullName>
    </submittedName>
</protein>
<keyword evidence="1" id="KW-0812">Transmembrane</keyword>
<dbReference type="Proteomes" id="UP001519272">
    <property type="component" value="Unassembled WGS sequence"/>
</dbReference>
<comment type="caution">
    <text evidence="3">The sequence shown here is derived from an EMBL/GenBank/DDBJ whole genome shotgun (WGS) entry which is preliminary data.</text>
</comment>